<accession>A0AC61MZY7</accession>
<dbReference type="EMBL" id="CP068393">
    <property type="protein sequence ID" value="QUC65774.1"/>
    <property type="molecule type" value="Genomic_DNA"/>
</dbReference>
<gene>
    <name evidence="1" type="ORF">JYE49_07710</name>
</gene>
<sequence length="1103" mass="124306">MSRVKIIGDRNGRVWPLVLRDAEESRKAGRRLILYVPEQYTLQAERDIITGLKLPGLLDIQVISPRKLKQQVKEQTGTGTRRPLNEMGRAMAVHRVMTEQEENLSYYRNMTELSGAVSRVSGALDELRESDITPEELDEYAAGTGTGAERAKLNDLKILWDGYETLISEQFDEEKAIWTDAVSRLENSGLWNGADVAVYGFDAIRPDLRELIAHLCGKVNSLSVYLIMDEKQAPDGRIFTQQHESTDQLIKALEEVRTLSDEVYPHSVREGCAPALQFLDRNLFALNPETWTGETEGVLKLYAGSSPWDEAETVASTLRGWHEEGIPWNQMAIALPPGAGSEGILRANLKISGIPFVWQQKDKAVNHPVCRMLLSALSILSDGYRTDKVITVARSGFCTLTEAEGLCLEDYARAHGIEGRRWQRPFTNGEDAEETEALRQRLLEPVEELRTNLKEARNAAESAEALVGFLEAQNVWNRLQEEEEMLLQHEMYREAIINRQIWKLLMDLLDQLGTLLGVRRAAIRDLRYMLESALNPVSLAALPEQEDGVIIGETGHLLAGDIRALILPQAQDGMLTAPESGWLTDTERKRMEEATGKTIGISREAGCLIRKYDFYRTLTLPREKLMISWSLRSEEGGALQPDGLIAQIRELYPNIHEEGGMLGQENRKDPATPREALEGVGNWLTELKDGMIPEMPQVWRTALVQLLHNGTYGKAAHRLLEEMLPQKEEQKLEKDTARKLFMTDRLSISRLEQFASCPYRHFIDYGLRPVKQEEFTYESNDAGTFFHEALDRYMKQAGTQKDWPYFTAEQVDNVMDTILTELTEEWKDTPLREDAMGEWTGEGYLRRVRRAAQVLTRFAANSEFRTIATEQPFGENEGLPPVIITLADGSKTAIRGQIDRIDTYENGEGVWLRVVDNKSRGKKPDPAKMEDGEQLQLMIYLKAAADSMPGTRPAGAMFFPIEDKEVSTDEDNPEKIENDRISEVRMKGLVTAEEDLIRAMDRDVHPFSVDKVFNKDGTISKSASWAVEEKTLSGLMDAAVEKAGELCGRMRDGDIAAMPGEDSLGPVCRYCDYKAICRNGGRETRKLNTGITYQDIAGKNTLR</sequence>
<reference evidence="1" key="1">
    <citation type="submission" date="2021-01" db="EMBL/GenBank/DDBJ databases">
        <title>Complete genome sequence of Clostridiales bacterium R-7.</title>
        <authorList>
            <person name="Mahoney-Kurpe S.C."/>
            <person name="Palevich N."/>
            <person name="Koike S."/>
            <person name="Moon C.D."/>
            <person name="Attwood G.T."/>
        </authorList>
    </citation>
    <scope>NUCLEOTIDE SEQUENCE</scope>
    <source>
        <strain evidence="1">R-7</strain>
    </source>
</reference>
<proteinExistence type="predicted"/>
<protein>
    <submittedName>
        <fullName evidence="1">PD-(D/E)XK nuclease family protein</fullName>
    </submittedName>
</protein>
<dbReference type="Proteomes" id="UP000682782">
    <property type="component" value="Chromosome"/>
</dbReference>
<keyword evidence="2" id="KW-1185">Reference proteome</keyword>
<organism evidence="1 2">
    <name type="scientific">Aristaeella hokkaidonensis</name>
    <dbReference type="NCBI Taxonomy" id="3046382"/>
    <lineage>
        <taxon>Bacteria</taxon>
        <taxon>Bacillati</taxon>
        <taxon>Bacillota</taxon>
        <taxon>Clostridia</taxon>
        <taxon>Eubacteriales</taxon>
        <taxon>Aristaeellaceae</taxon>
        <taxon>Aristaeella</taxon>
    </lineage>
</organism>
<evidence type="ECO:0000313" key="2">
    <source>
        <dbReference type="Proteomes" id="UP000682782"/>
    </source>
</evidence>
<evidence type="ECO:0000313" key="1">
    <source>
        <dbReference type="EMBL" id="QUC65774.1"/>
    </source>
</evidence>
<name>A0AC61MZY7_9FIRM</name>